<evidence type="ECO:0000313" key="5">
    <source>
        <dbReference type="EMBL" id="NYE83062.1"/>
    </source>
</evidence>
<dbReference type="InterPro" id="IPR018062">
    <property type="entry name" value="HTH_AraC-typ_CS"/>
</dbReference>
<dbReference type="Pfam" id="PF14525">
    <property type="entry name" value="AraC_binding_2"/>
    <property type="match status" value="1"/>
</dbReference>
<comment type="caution">
    <text evidence="5">The sequence shown here is derived from an EMBL/GenBank/DDBJ whole genome shotgun (WGS) entry which is preliminary data.</text>
</comment>
<dbReference type="PROSITE" id="PS01124">
    <property type="entry name" value="HTH_ARAC_FAMILY_2"/>
    <property type="match status" value="1"/>
</dbReference>
<dbReference type="PANTHER" id="PTHR46796">
    <property type="entry name" value="HTH-TYPE TRANSCRIPTIONAL ACTIVATOR RHAS-RELATED"/>
    <property type="match status" value="1"/>
</dbReference>
<dbReference type="GO" id="GO:0043565">
    <property type="term" value="F:sequence-specific DNA binding"/>
    <property type="evidence" value="ECO:0007669"/>
    <property type="project" value="InterPro"/>
</dbReference>
<dbReference type="Gene3D" id="1.10.10.60">
    <property type="entry name" value="Homeodomain-like"/>
    <property type="match status" value="1"/>
</dbReference>
<dbReference type="SUPFAM" id="SSF46689">
    <property type="entry name" value="Homeodomain-like"/>
    <property type="match status" value="2"/>
</dbReference>
<reference evidence="5 6" key="1">
    <citation type="submission" date="2020-07" db="EMBL/GenBank/DDBJ databases">
        <title>Genomic Encyclopedia of Type Strains, Phase IV (KMG-V): Genome sequencing to study the core and pangenomes of soil and plant-associated prokaryotes.</title>
        <authorList>
            <person name="Whitman W."/>
        </authorList>
    </citation>
    <scope>NUCLEOTIDE SEQUENCE [LARGE SCALE GENOMIC DNA]</scope>
    <source>
        <strain evidence="5 6">SAS40</strain>
    </source>
</reference>
<evidence type="ECO:0000313" key="6">
    <source>
        <dbReference type="Proteomes" id="UP000542125"/>
    </source>
</evidence>
<protein>
    <submittedName>
        <fullName evidence="5">AraC-like DNA-binding protein</fullName>
    </submittedName>
</protein>
<sequence>MISAKRFEPIALRQARLFESDDLDRTRDQVSRVMQPHRLVPGASGSVRSHMDFVRVGGIGMGALNFGAAMQVDTGHLDDYYLLMFCLTGHADAHVDGQAVAVNQARGMICSPERPFAAMLSADCEQFMLRIDRATVAAHTGANRLVFDRELDLDSAALQPWLAQLRAMATSPELLQCAMQNPKIAVELERLLICLLTTGQRWSDEADLVTPTIAPRCVRKAESFIEERASDAIRLEDIAAAADVPVRTLLAGFRRFRDITPMQYLRDVRLGQARDLLRRAPAGSSVSAIALDCGFLHLGRFAQAYQQRFGESPSETLRRSC</sequence>
<dbReference type="GO" id="GO:0003700">
    <property type="term" value="F:DNA-binding transcription factor activity"/>
    <property type="evidence" value="ECO:0007669"/>
    <property type="project" value="InterPro"/>
</dbReference>
<evidence type="ECO:0000259" key="4">
    <source>
        <dbReference type="PROSITE" id="PS01124"/>
    </source>
</evidence>
<keyword evidence="2 5" id="KW-0238">DNA-binding</keyword>
<dbReference type="PANTHER" id="PTHR46796:SF6">
    <property type="entry name" value="ARAC SUBFAMILY"/>
    <property type="match status" value="1"/>
</dbReference>
<dbReference type="InterPro" id="IPR035418">
    <property type="entry name" value="AraC-bd_2"/>
</dbReference>
<proteinExistence type="predicted"/>
<evidence type="ECO:0000256" key="2">
    <source>
        <dbReference type="ARBA" id="ARBA00023125"/>
    </source>
</evidence>
<dbReference type="InterPro" id="IPR049668">
    <property type="entry name" value="AndR"/>
</dbReference>
<keyword evidence="1" id="KW-0805">Transcription regulation</keyword>
<dbReference type="InterPro" id="IPR050204">
    <property type="entry name" value="AraC_XylS_family_regulators"/>
</dbReference>
<name>A0A7Y9IU15_9BURK</name>
<evidence type="ECO:0000256" key="1">
    <source>
        <dbReference type="ARBA" id="ARBA00023015"/>
    </source>
</evidence>
<gene>
    <name evidence="5" type="ORF">FHW18_002333</name>
</gene>
<evidence type="ECO:0000256" key="3">
    <source>
        <dbReference type="ARBA" id="ARBA00023163"/>
    </source>
</evidence>
<dbReference type="PROSITE" id="PS00041">
    <property type="entry name" value="HTH_ARAC_FAMILY_1"/>
    <property type="match status" value="1"/>
</dbReference>
<keyword evidence="3" id="KW-0804">Transcription</keyword>
<feature type="domain" description="HTH araC/xylS-type" evidence="4">
    <location>
        <begin position="219"/>
        <end position="319"/>
    </location>
</feature>
<keyword evidence="6" id="KW-1185">Reference proteome</keyword>
<dbReference type="InterPro" id="IPR009057">
    <property type="entry name" value="Homeodomain-like_sf"/>
</dbReference>
<dbReference type="EMBL" id="JACBYR010000001">
    <property type="protein sequence ID" value="NYE83062.1"/>
    <property type="molecule type" value="Genomic_DNA"/>
</dbReference>
<dbReference type="InterPro" id="IPR018060">
    <property type="entry name" value="HTH_AraC"/>
</dbReference>
<dbReference type="AlphaFoldDB" id="A0A7Y9IU15"/>
<dbReference type="SMART" id="SM00342">
    <property type="entry name" value="HTH_ARAC"/>
    <property type="match status" value="1"/>
</dbReference>
<accession>A0A7Y9IU15</accession>
<dbReference type="NCBIfam" id="NF041686">
    <property type="entry name" value="ant_diox_reg_AndR"/>
    <property type="match status" value="1"/>
</dbReference>
<organism evidence="5 6">
    <name type="scientific">Pigmentiphaga litoralis</name>
    <dbReference type="NCBI Taxonomy" id="516702"/>
    <lineage>
        <taxon>Bacteria</taxon>
        <taxon>Pseudomonadati</taxon>
        <taxon>Pseudomonadota</taxon>
        <taxon>Betaproteobacteria</taxon>
        <taxon>Burkholderiales</taxon>
        <taxon>Alcaligenaceae</taxon>
        <taxon>Pigmentiphaga</taxon>
    </lineage>
</organism>
<dbReference type="Pfam" id="PF12833">
    <property type="entry name" value="HTH_18"/>
    <property type="match status" value="1"/>
</dbReference>
<dbReference type="Proteomes" id="UP000542125">
    <property type="component" value="Unassembled WGS sequence"/>
</dbReference>